<keyword evidence="3" id="KW-1185">Reference proteome</keyword>
<evidence type="ECO:0000256" key="1">
    <source>
        <dbReference type="SAM" id="MobiDB-lite"/>
    </source>
</evidence>
<proteinExistence type="predicted"/>
<dbReference type="AlphaFoldDB" id="A0A4Y7SSJ0"/>
<comment type="caution">
    <text evidence="2">The sequence shown here is derived from an EMBL/GenBank/DDBJ whole genome shotgun (WGS) entry which is preliminary data.</text>
</comment>
<organism evidence="2 3">
    <name type="scientific">Coprinellus micaceus</name>
    <name type="common">Glistening ink-cap mushroom</name>
    <name type="synonym">Coprinus micaceus</name>
    <dbReference type="NCBI Taxonomy" id="71717"/>
    <lineage>
        <taxon>Eukaryota</taxon>
        <taxon>Fungi</taxon>
        <taxon>Dikarya</taxon>
        <taxon>Basidiomycota</taxon>
        <taxon>Agaricomycotina</taxon>
        <taxon>Agaricomycetes</taxon>
        <taxon>Agaricomycetidae</taxon>
        <taxon>Agaricales</taxon>
        <taxon>Agaricineae</taxon>
        <taxon>Psathyrellaceae</taxon>
        <taxon>Coprinellus</taxon>
    </lineage>
</organism>
<dbReference type="Proteomes" id="UP000298030">
    <property type="component" value="Unassembled WGS sequence"/>
</dbReference>
<feature type="region of interest" description="Disordered" evidence="1">
    <location>
        <begin position="174"/>
        <end position="202"/>
    </location>
</feature>
<evidence type="ECO:0000313" key="2">
    <source>
        <dbReference type="EMBL" id="TEB24836.1"/>
    </source>
</evidence>
<reference evidence="2 3" key="1">
    <citation type="journal article" date="2019" name="Nat. Ecol. Evol.">
        <title>Megaphylogeny resolves global patterns of mushroom evolution.</title>
        <authorList>
            <person name="Varga T."/>
            <person name="Krizsan K."/>
            <person name="Foldi C."/>
            <person name="Dima B."/>
            <person name="Sanchez-Garcia M."/>
            <person name="Sanchez-Ramirez S."/>
            <person name="Szollosi G.J."/>
            <person name="Szarkandi J.G."/>
            <person name="Papp V."/>
            <person name="Albert L."/>
            <person name="Andreopoulos W."/>
            <person name="Angelini C."/>
            <person name="Antonin V."/>
            <person name="Barry K.W."/>
            <person name="Bougher N.L."/>
            <person name="Buchanan P."/>
            <person name="Buyck B."/>
            <person name="Bense V."/>
            <person name="Catcheside P."/>
            <person name="Chovatia M."/>
            <person name="Cooper J."/>
            <person name="Damon W."/>
            <person name="Desjardin D."/>
            <person name="Finy P."/>
            <person name="Geml J."/>
            <person name="Haridas S."/>
            <person name="Hughes K."/>
            <person name="Justo A."/>
            <person name="Karasinski D."/>
            <person name="Kautmanova I."/>
            <person name="Kiss B."/>
            <person name="Kocsube S."/>
            <person name="Kotiranta H."/>
            <person name="LaButti K.M."/>
            <person name="Lechner B.E."/>
            <person name="Liimatainen K."/>
            <person name="Lipzen A."/>
            <person name="Lukacs Z."/>
            <person name="Mihaltcheva S."/>
            <person name="Morgado L.N."/>
            <person name="Niskanen T."/>
            <person name="Noordeloos M.E."/>
            <person name="Ohm R.A."/>
            <person name="Ortiz-Santana B."/>
            <person name="Ovrebo C."/>
            <person name="Racz N."/>
            <person name="Riley R."/>
            <person name="Savchenko A."/>
            <person name="Shiryaev A."/>
            <person name="Soop K."/>
            <person name="Spirin V."/>
            <person name="Szebenyi C."/>
            <person name="Tomsovsky M."/>
            <person name="Tulloss R.E."/>
            <person name="Uehling J."/>
            <person name="Grigoriev I.V."/>
            <person name="Vagvolgyi C."/>
            <person name="Papp T."/>
            <person name="Martin F.M."/>
            <person name="Miettinen O."/>
            <person name="Hibbett D.S."/>
            <person name="Nagy L.G."/>
        </authorList>
    </citation>
    <scope>NUCLEOTIDE SEQUENCE [LARGE SCALE GENOMIC DNA]</scope>
    <source>
        <strain evidence="2 3">FP101781</strain>
    </source>
</reference>
<evidence type="ECO:0000313" key="3">
    <source>
        <dbReference type="Proteomes" id="UP000298030"/>
    </source>
</evidence>
<sequence>MREVKNCERTVGGREERESASGNTILCDKRPTRNPPTRNGKIEDDGLPASTCVFPTPPVVPGQYAMVPTMSNTSAWRSHPKRMGTRLVSSRIHALWTERCIRHFMFSFGIQQVVFGSLRPPSWRYPSPGRSFSHDQGPAYQTSNPVTAMSYTSNGTQFGPSATPAYAQSPTSMGYRTGGRHRRSHSLSVTDGDCERSTSSDETINMGEAPRAVEPGISNAWLASQAQSYFQGDLAPLVARATHLAAQERQRQQLGISPSLRSVDPNCPFTEITLDPGASITVDGCQVVNLGSTRQRYWLYSQDDLRASLGLPRVEVVDERQGRNIDKERRHTEWSRSRKGVDTDESFIQPPHQESCELYCFSSLPVYAHHATDRDDGGARRAWHLLRRIERLRMQQWAIDEKNAVGYH</sequence>
<gene>
    <name evidence="2" type="ORF">FA13DRAFT_1714313</name>
</gene>
<accession>A0A4Y7SSJ0</accession>
<feature type="region of interest" description="Disordered" evidence="1">
    <location>
        <begin position="1"/>
        <end position="48"/>
    </location>
</feature>
<feature type="compositionally biased region" description="Basic and acidic residues" evidence="1">
    <location>
        <begin position="1"/>
        <end position="19"/>
    </location>
</feature>
<dbReference type="EMBL" id="QPFP01000062">
    <property type="protein sequence ID" value="TEB24836.1"/>
    <property type="molecule type" value="Genomic_DNA"/>
</dbReference>
<protein>
    <submittedName>
        <fullName evidence="2">Uncharacterized protein</fullName>
    </submittedName>
</protein>
<name>A0A4Y7SSJ0_COPMI</name>